<reference evidence="2 3" key="1">
    <citation type="journal article" date="2010" name="Science">
        <title>Genomic comparison of the ants Camponotus floridanus and Harpegnathos saltator.</title>
        <authorList>
            <person name="Bonasio R."/>
            <person name="Zhang G."/>
            <person name="Ye C."/>
            <person name="Mutti N.S."/>
            <person name="Fang X."/>
            <person name="Qin N."/>
            <person name="Donahue G."/>
            <person name="Yang P."/>
            <person name="Li Q."/>
            <person name="Li C."/>
            <person name="Zhang P."/>
            <person name="Huang Z."/>
            <person name="Berger S.L."/>
            <person name="Reinberg D."/>
            <person name="Wang J."/>
            <person name="Liebig J."/>
        </authorList>
    </citation>
    <scope>NUCLEOTIDE SEQUENCE [LARGE SCALE GENOMIC DNA]</scope>
    <source>
        <strain evidence="2 3">R22 G/1</strain>
    </source>
</reference>
<keyword evidence="1" id="KW-0812">Transmembrane</keyword>
<dbReference type="OrthoDB" id="7554942at2759"/>
<dbReference type="InParanoid" id="E2BCB9"/>
<keyword evidence="3" id="KW-1185">Reference proteome</keyword>
<feature type="transmembrane region" description="Helical" evidence="1">
    <location>
        <begin position="24"/>
        <end position="44"/>
    </location>
</feature>
<proteinExistence type="predicted"/>
<dbReference type="AlphaFoldDB" id="E2BCB9"/>
<dbReference type="EMBL" id="GL447257">
    <property type="protein sequence ID" value="EFN86655.1"/>
    <property type="molecule type" value="Genomic_DNA"/>
</dbReference>
<evidence type="ECO:0000313" key="2">
    <source>
        <dbReference type="EMBL" id="EFN86655.1"/>
    </source>
</evidence>
<sequence>MKQPDAIEVIESPLASVMEHTSKILVAFAIAFLASLSVSSAAYIKKDFNTAKNFEKNVNFELPRTFREKRHLNEHFDLFLAEDDAAKIEDEPSEFHDRRAIAEEIKGTSLKYEEEEKQNAHKENSDTEGNTLEDAVSYKYLYNIIQALTYAENEDLNSTDADGNFSKLLKRFVTDLPYAPVALSGDILGTDFEEEISLEQLDRHSCPLEAFSYGHFHHSGRLTHEFFCEIRKFIHYMLYTVRGLKSELTLGPLFGDEFEGDAFGSFFRHTPQFVEAVIKEPHHLQIVPEIIRDVVPCPSIFRAILRIVCISLKVLHFVLKLIKTQLFYFIDFILFNQHLALRLILRVLHHLLGGFHLLEHFDWERPLEFIEEPILSPVVYDSEVFAPEYYNSFNEVVSSIRGIHDGYFASGIHDLFKSGVSAFTTTETVPAFSSFLTTIPFISNFVPFFNSLTESSVSTVDVSEVASPVVGGFGTIVGGLAPVFSSLAGLGPIFPKAVESESVSTSVSSTSSIVDESVAAPVVESPLINPFYGYGSLISPVASAYPVGCETPTSAVISASATVDAINPGLAAPVVAGPVIGNPALNLYGYGPLMSPVAPAYPVGSEAVTTATASATVDAVNQGLAAPVVEGPVLGNPALIGNPALNLYGYGPLMSPVASAYPVGSETVTTATASATVDAVNQGLAAPVVAGPVIGNSALNLYGYGPLMSPVASASPVGSETVTTATASAPVDAVNPGLAAPVVAGPLMGPLIGNPALNLYGYGPLMSPVVASGMPVEAESTSTSTVVETQSAVAAEPAVPLVSPQVVPAGLLYTSLPSVYASPVISTALENTAVSETSSLAVSESEPIVALPGIRTVPEVVSYAAPMYAPAMESTVADTSVSSATSISTVSDATALPYSVGPLGLASPYGSGMAPWLAGYEGRYSAADLLRLGYPLARPLGFLSSAAPVAESGVSETVEKTSVVSRRNYSLVLPREKIIGVLGSDCITPGDVVAVTLRNKSILYGNVLDAESPITFSFLRPRLTGFALRKGARVWNIMHSDFTDPECLDIFNDPVLLSY</sequence>
<evidence type="ECO:0000313" key="3">
    <source>
        <dbReference type="Proteomes" id="UP000008237"/>
    </source>
</evidence>
<dbReference type="OMA" id="VHEFFCE"/>
<dbReference type="Proteomes" id="UP000008237">
    <property type="component" value="Unassembled WGS sequence"/>
</dbReference>
<evidence type="ECO:0000256" key="1">
    <source>
        <dbReference type="SAM" id="Phobius"/>
    </source>
</evidence>
<dbReference type="STRING" id="610380.E2BCB9"/>
<protein>
    <submittedName>
        <fullName evidence="2">Uncharacterized protein</fullName>
    </submittedName>
</protein>
<keyword evidence="1" id="KW-1133">Transmembrane helix</keyword>
<accession>E2BCB9</accession>
<organism evidence="3">
    <name type="scientific">Harpegnathos saltator</name>
    <name type="common">Jerdon's jumping ant</name>
    <dbReference type="NCBI Taxonomy" id="610380"/>
    <lineage>
        <taxon>Eukaryota</taxon>
        <taxon>Metazoa</taxon>
        <taxon>Ecdysozoa</taxon>
        <taxon>Arthropoda</taxon>
        <taxon>Hexapoda</taxon>
        <taxon>Insecta</taxon>
        <taxon>Pterygota</taxon>
        <taxon>Neoptera</taxon>
        <taxon>Endopterygota</taxon>
        <taxon>Hymenoptera</taxon>
        <taxon>Apocrita</taxon>
        <taxon>Aculeata</taxon>
        <taxon>Formicoidea</taxon>
        <taxon>Formicidae</taxon>
        <taxon>Ponerinae</taxon>
        <taxon>Ponerini</taxon>
        <taxon>Harpegnathos</taxon>
    </lineage>
</organism>
<keyword evidence="1" id="KW-0472">Membrane</keyword>
<name>E2BCB9_HARSA</name>
<gene>
    <name evidence="2" type="ORF">EAI_03688</name>
</gene>